<organism evidence="2 3">
    <name type="scientific">Flavobacterium cheonanense</name>
    <dbReference type="NCBI Taxonomy" id="706183"/>
    <lineage>
        <taxon>Bacteria</taxon>
        <taxon>Pseudomonadati</taxon>
        <taxon>Bacteroidota</taxon>
        <taxon>Flavobacteriia</taxon>
        <taxon>Flavobacteriales</taxon>
        <taxon>Flavobacteriaceae</taxon>
        <taxon>Flavobacterium</taxon>
    </lineage>
</organism>
<accession>A0ABP7VLR8</accession>
<dbReference type="Proteomes" id="UP001500367">
    <property type="component" value="Unassembled WGS sequence"/>
</dbReference>
<feature type="transmembrane region" description="Helical" evidence="1">
    <location>
        <begin position="32"/>
        <end position="51"/>
    </location>
</feature>
<feature type="transmembrane region" description="Helical" evidence="1">
    <location>
        <begin position="259"/>
        <end position="280"/>
    </location>
</feature>
<gene>
    <name evidence="2" type="ORF">GCM10022389_13890</name>
</gene>
<proteinExistence type="predicted"/>
<dbReference type="EMBL" id="BAABCT010000003">
    <property type="protein sequence ID" value="GAA4069936.1"/>
    <property type="molecule type" value="Genomic_DNA"/>
</dbReference>
<reference evidence="3" key="1">
    <citation type="journal article" date="2019" name="Int. J. Syst. Evol. Microbiol.">
        <title>The Global Catalogue of Microorganisms (GCM) 10K type strain sequencing project: providing services to taxonomists for standard genome sequencing and annotation.</title>
        <authorList>
            <consortium name="The Broad Institute Genomics Platform"/>
            <consortium name="The Broad Institute Genome Sequencing Center for Infectious Disease"/>
            <person name="Wu L."/>
            <person name="Ma J."/>
        </authorList>
    </citation>
    <scope>NUCLEOTIDE SEQUENCE [LARGE SCALE GENOMIC DNA]</scope>
    <source>
        <strain evidence="3">JCM 17069</strain>
    </source>
</reference>
<comment type="caution">
    <text evidence="2">The sequence shown here is derived from an EMBL/GenBank/DDBJ whole genome shotgun (WGS) entry which is preliminary data.</text>
</comment>
<keyword evidence="3" id="KW-1185">Reference proteome</keyword>
<feature type="transmembrane region" description="Helical" evidence="1">
    <location>
        <begin position="139"/>
        <end position="166"/>
    </location>
</feature>
<sequence>MFQLYKKREFSDYINDTFQFFKITGKHYFKNYFTINGFFLLAAAVLMYFLFKVYFEFIFSNISGGVQNNSMFQDLFQNNAGTIAVIVIFGLFFFYFLSLLQFAFPVLYLKLYDDKKGANFETSDIIAELKKSAFKLFKFTIGSIFIIFPIIMIVMFINILLCVILIGFPLLLITIPMIMSWIHLSFYHYLSSEDTFFGSISAGFGDLRQQFWPIVFSTLIIYIIIQIVNTIFTMIPYVFGMASFYTTLNDSQNVAADGLGFMSIMMTIIMVVSMIVSYILNNLILINQGTIYYSQRDYDENISEKSSIDMIGSDSE</sequence>
<dbReference type="RefSeq" id="WP_344816020.1">
    <property type="nucleotide sequence ID" value="NZ_BAABCT010000003.1"/>
</dbReference>
<feature type="transmembrane region" description="Helical" evidence="1">
    <location>
        <begin position="172"/>
        <end position="190"/>
    </location>
</feature>
<evidence type="ECO:0000313" key="2">
    <source>
        <dbReference type="EMBL" id="GAA4069936.1"/>
    </source>
</evidence>
<protein>
    <submittedName>
        <fullName evidence="2">Uncharacterized protein</fullName>
    </submittedName>
</protein>
<feature type="transmembrane region" description="Helical" evidence="1">
    <location>
        <begin position="211"/>
        <end position="239"/>
    </location>
</feature>
<feature type="transmembrane region" description="Helical" evidence="1">
    <location>
        <begin position="83"/>
        <end position="109"/>
    </location>
</feature>
<keyword evidence="1" id="KW-1133">Transmembrane helix</keyword>
<evidence type="ECO:0000256" key="1">
    <source>
        <dbReference type="SAM" id="Phobius"/>
    </source>
</evidence>
<keyword evidence="1" id="KW-0812">Transmembrane</keyword>
<evidence type="ECO:0000313" key="3">
    <source>
        <dbReference type="Proteomes" id="UP001500367"/>
    </source>
</evidence>
<keyword evidence="1" id="KW-0472">Membrane</keyword>
<name>A0ABP7VLR8_9FLAO</name>